<feature type="domain" description="OmpA-like" evidence="8">
    <location>
        <begin position="149"/>
        <end position="269"/>
    </location>
</feature>
<gene>
    <name evidence="9" type="ORF">MNBD_GAMMA26-768</name>
</gene>
<dbReference type="InterPro" id="IPR050330">
    <property type="entry name" value="Bact_OuterMem_StrucFunc"/>
</dbReference>
<dbReference type="SUPFAM" id="SSF103088">
    <property type="entry name" value="OmpA-like"/>
    <property type="match status" value="1"/>
</dbReference>
<comment type="similarity">
    <text evidence="2">Belongs to the MotB family.</text>
</comment>
<keyword evidence="6 7" id="KW-0472">Membrane</keyword>
<reference evidence="9" key="1">
    <citation type="submission" date="2018-06" db="EMBL/GenBank/DDBJ databases">
        <authorList>
            <person name="Zhirakovskaya E."/>
        </authorList>
    </citation>
    <scope>NUCLEOTIDE SEQUENCE</scope>
</reference>
<evidence type="ECO:0000256" key="7">
    <source>
        <dbReference type="SAM" id="Phobius"/>
    </source>
</evidence>
<sequence length="286" mass="31973">MRRKRRQEDPVNHERWLVSYADFITLLFAFFVVMYSVSSVNEGKYRVLSSTLAGAFQNNTQSTNLIQIGEDARTLNLPVADLFDDSLFESLDITTLLPDGLPAEQETVPDQADNLPENSELSLTPIADDIKASMKSFVDAGLVEVTQNKYWIEVEIKSKMLFASGTARVSYKALKALRKVVDVLKPLQNVINVEGHTDDIPIRTEIFPSNWELSAARAASVVHIFYRLGISPKRLAAIGYAEHRPVADNSNEQGRQKNRRVSLLIMASNKQREGLNLLAAPAKDAR</sequence>
<comment type="subcellular location">
    <subcellularLocation>
        <location evidence="1">Cell membrane</location>
        <topology evidence="1">Single-pass membrane protein</topology>
    </subcellularLocation>
</comment>
<evidence type="ECO:0000256" key="2">
    <source>
        <dbReference type="ARBA" id="ARBA00008914"/>
    </source>
</evidence>
<evidence type="ECO:0000256" key="1">
    <source>
        <dbReference type="ARBA" id="ARBA00004162"/>
    </source>
</evidence>
<dbReference type="CDD" id="cd07185">
    <property type="entry name" value="OmpA_C-like"/>
    <property type="match status" value="1"/>
</dbReference>
<dbReference type="GO" id="GO:0005886">
    <property type="term" value="C:plasma membrane"/>
    <property type="evidence" value="ECO:0007669"/>
    <property type="project" value="UniProtKB-SubCell"/>
</dbReference>
<dbReference type="EMBL" id="UOFX01000078">
    <property type="protein sequence ID" value="VAX10849.1"/>
    <property type="molecule type" value="Genomic_DNA"/>
</dbReference>
<evidence type="ECO:0000256" key="4">
    <source>
        <dbReference type="ARBA" id="ARBA00022692"/>
    </source>
</evidence>
<dbReference type="NCBIfam" id="NF006541">
    <property type="entry name" value="PRK09038.1"/>
    <property type="match status" value="1"/>
</dbReference>
<organism evidence="9">
    <name type="scientific">hydrothermal vent metagenome</name>
    <dbReference type="NCBI Taxonomy" id="652676"/>
    <lineage>
        <taxon>unclassified sequences</taxon>
        <taxon>metagenomes</taxon>
        <taxon>ecological metagenomes</taxon>
    </lineage>
</organism>
<dbReference type="Pfam" id="PF00691">
    <property type="entry name" value="OmpA"/>
    <property type="match status" value="1"/>
</dbReference>
<keyword evidence="9" id="KW-0966">Cell projection</keyword>
<accession>A0A3B1AXR6</accession>
<dbReference type="Pfam" id="PF13677">
    <property type="entry name" value="MotB_plug"/>
    <property type="match status" value="1"/>
</dbReference>
<keyword evidence="3" id="KW-1003">Cell membrane</keyword>
<protein>
    <submittedName>
        <fullName evidence="9">Flagellar motor rotation protein MotB</fullName>
    </submittedName>
</protein>
<feature type="transmembrane region" description="Helical" evidence="7">
    <location>
        <begin position="20"/>
        <end position="37"/>
    </location>
</feature>
<keyword evidence="9" id="KW-0969">Cilium</keyword>
<dbReference type="InterPro" id="IPR025713">
    <property type="entry name" value="MotB-like_N_dom"/>
</dbReference>
<dbReference type="InterPro" id="IPR006665">
    <property type="entry name" value="OmpA-like"/>
</dbReference>
<dbReference type="Gene3D" id="3.30.1330.60">
    <property type="entry name" value="OmpA-like domain"/>
    <property type="match status" value="1"/>
</dbReference>
<dbReference type="InterPro" id="IPR036737">
    <property type="entry name" value="OmpA-like_sf"/>
</dbReference>
<keyword evidence="4 7" id="KW-0812">Transmembrane</keyword>
<dbReference type="PANTHER" id="PTHR30329:SF20">
    <property type="entry name" value="EXPORTED PROTEIN"/>
    <property type="match status" value="1"/>
</dbReference>
<dbReference type="PANTHER" id="PTHR30329">
    <property type="entry name" value="STATOR ELEMENT OF FLAGELLAR MOTOR COMPLEX"/>
    <property type="match status" value="1"/>
</dbReference>
<evidence type="ECO:0000256" key="6">
    <source>
        <dbReference type="ARBA" id="ARBA00023136"/>
    </source>
</evidence>
<name>A0A3B1AXR6_9ZZZZ</name>
<evidence type="ECO:0000256" key="3">
    <source>
        <dbReference type="ARBA" id="ARBA00022475"/>
    </source>
</evidence>
<proteinExistence type="inferred from homology"/>
<keyword evidence="9" id="KW-0282">Flagellum</keyword>
<keyword evidence="5 7" id="KW-1133">Transmembrane helix</keyword>
<evidence type="ECO:0000313" key="9">
    <source>
        <dbReference type="EMBL" id="VAX10849.1"/>
    </source>
</evidence>
<dbReference type="AlphaFoldDB" id="A0A3B1AXR6"/>
<dbReference type="PROSITE" id="PS51123">
    <property type="entry name" value="OMPA_2"/>
    <property type="match status" value="1"/>
</dbReference>
<evidence type="ECO:0000256" key="5">
    <source>
        <dbReference type="ARBA" id="ARBA00022989"/>
    </source>
</evidence>
<evidence type="ECO:0000259" key="8">
    <source>
        <dbReference type="PROSITE" id="PS51123"/>
    </source>
</evidence>